<evidence type="ECO:0000256" key="11">
    <source>
        <dbReference type="ARBA" id="ARBA00023136"/>
    </source>
</evidence>
<evidence type="ECO:0000256" key="6">
    <source>
        <dbReference type="ARBA" id="ARBA00022692"/>
    </source>
</evidence>
<gene>
    <name evidence="14" type="primary">atp8</name>
</gene>
<comment type="similarity">
    <text evidence="2 12">Belongs to the ATPase protein 8 family.</text>
</comment>
<keyword evidence="4 12" id="KW-0813">Transport</keyword>
<geneLocation type="mitochondrion" evidence="14"/>
<organism evidence="14">
    <name type="scientific">Prostomis sp. PRO01</name>
    <dbReference type="NCBI Taxonomy" id="1205644"/>
    <lineage>
        <taxon>Eukaryota</taxon>
        <taxon>Metazoa</taxon>
        <taxon>Ecdysozoa</taxon>
        <taxon>Arthropoda</taxon>
        <taxon>Hexapoda</taxon>
        <taxon>Insecta</taxon>
        <taxon>Pterygota</taxon>
        <taxon>Neoptera</taxon>
        <taxon>Endopterygota</taxon>
        <taxon>Coleoptera</taxon>
        <taxon>Polyphaga</taxon>
        <taxon>Cucujiformia</taxon>
        <taxon>Prostomidae</taxon>
        <taxon>Prostomis</taxon>
    </lineage>
</organism>
<evidence type="ECO:0000256" key="7">
    <source>
        <dbReference type="ARBA" id="ARBA00022781"/>
    </source>
</evidence>
<keyword evidence="11 13" id="KW-0472">Membrane</keyword>
<evidence type="ECO:0000313" key="14">
    <source>
        <dbReference type="EMBL" id="ALO76825.1"/>
    </source>
</evidence>
<dbReference type="InterPro" id="IPR001421">
    <property type="entry name" value="ATP8_metazoa"/>
</dbReference>
<dbReference type="Pfam" id="PF00895">
    <property type="entry name" value="ATP-synt_8"/>
    <property type="match status" value="1"/>
</dbReference>
<proteinExistence type="inferred from homology"/>
<evidence type="ECO:0000256" key="5">
    <source>
        <dbReference type="ARBA" id="ARBA00022547"/>
    </source>
</evidence>
<evidence type="ECO:0000256" key="13">
    <source>
        <dbReference type="SAM" id="Phobius"/>
    </source>
</evidence>
<reference evidence="14" key="1">
    <citation type="submission" date="2012-06" db="EMBL/GenBank/DDBJ databases">
        <title>Mitogenomics of the Coleoptera under dense taxon sampling.</title>
        <authorList>
            <person name="Timmermans M.J.T.N."/>
            <person name="Lim J."/>
            <person name="Dodsworth S."/>
            <person name="Haran J."/>
            <person name="Ahrens D."/>
            <person name="Bocak L."/>
            <person name="London A."/>
            <person name="Culverwell L."/>
            <person name="Vogler A.P."/>
        </authorList>
    </citation>
    <scope>NUCLEOTIDE SEQUENCE</scope>
</reference>
<keyword evidence="9 12" id="KW-0406">Ion transport</keyword>
<dbReference type="AlphaFoldDB" id="A0A0S2MQ19"/>
<dbReference type="GO" id="GO:0031966">
    <property type="term" value="C:mitochondrial membrane"/>
    <property type="evidence" value="ECO:0007669"/>
    <property type="project" value="UniProtKB-SubCell"/>
</dbReference>
<name>A0A0S2MQ19_9CUCU</name>
<evidence type="ECO:0000256" key="12">
    <source>
        <dbReference type="RuleBase" id="RU003661"/>
    </source>
</evidence>
<evidence type="ECO:0000256" key="4">
    <source>
        <dbReference type="ARBA" id="ARBA00022448"/>
    </source>
</evidence>
<accession>A0A0S2MQ19</accession>
<evidence type="ECO:0000256" key="9">
    <source>
        <dbReference type="ARBA" id="ARBA00023065"/>
    </source>
</evidence>
<evidence type="ECO:0000256" key="8">
    <source>
        <dbReference type="ARBA" id="ARBA00022989"/>
    </source>
</evidence>
<keyword evidence="7 12" id="KW-0375">Hydrogen ion transport</keyword>
<dbReference type="GO" id="GO:0015078">
    <property type="term" value="F:proton transmembrane transporter activity"/>
    <property type="evidence" value="ECO:0007669"/>
    <property type="project" value="InterPro"/>
</dbReference>
<comment type="subunit">
    <text evidence="3">F-type ATPases have 2 components, CF(1) - the catalytic core - and CF(0) - the membrane proton channel.</text>
</comment>
<protein>
    <recommendedName>
        <fullName evidence="12">ATP synthase complex subunit 8</fullName>
    </recommendedName>
</protein>
<dbReference type="GO" id="GO:0015986">
    <property type="term" value="P:proton motive force-driven ATP synthesis"/>
    <property type="evidence" value="ECO:0007669"/>
    <property type="project" value="InterPro"/>
</dbReference>
<evidence type="ECO:0000256" key="2">
    <source>
        <dbReference type="ARBA" id="ARBA00008892"/>
    </source>
</evidence>
<keyword evidence="10 12" id="KW-0496">Mitochondrion</keyword>
<dbReference type="EMBL" id="JX412787">
    <property type="protein sequence ID" value="ALO76825.1"/>
    <property type="molecule type" value="Genomic_DNA"/>
</dbReference>
<sequence>MPQMSPMNWTYLMLMFIITFLMFIFINYYLFVIKNKFIKKPFNVLKLNWKW</sequence>
<keyword evidence="5 12" id="KW-0138">CF(0)</keyword>
<evidence type="ECO:0000256" key="1">
    <source>
        <dbReference type="ARBA" id="ARBA00004304"/>
    </source>
</evidence>
<evidence type="ECO:0000256" key="3">
    <source>
        <dbReference type="ARBA" id="ARBA00011291"/>
    </source>
</evidence>
<keyword evidence="8 13" id="KW-1133">Transmembrane helix</keyword>
<comment type="subcellular location">
    <subcellularLocation>
        <location evidence="1 12">Mitochondrion membrane</location>
        <topology evidence="1 12">Single-pass membrane protein</topology>
    </subcellularLocation>
</comment>
<feature type="transmembrane region" description="Helical" evidence="13">
    <location>
        <begin position="12"/>
        <end position="31"/>
    </location>
</feature>
<dbReference type="GO" id="GO:0045259">
    <property type="term" value="C:proton-transporting ATP synthase complex"/>
    <property type="evidence" value="ECO:0007669"/>
    <property type="project" value="UniProtKB-KW"/>
</dbReference>
<keyword evidence="6 12" id="KW-0812">Transmembrane</keyword>
<evidence type="ECO:0000256" key="10">
    <source>
        <dbReference type="ARBA" id="ARBA00023128"/>
    </source>
</evidence>